<feature type="region of interest" description="Disordered" evidence="1">
    <location>
        <begin position="411"/>
        <end position="532"/>
    </location>
</feature>
<evidence type="ECO:0000313" key="2">
    <source>
        <dbReference type="EMBL" id="TFY79791.1"/>
    </source>
</evidence>
<sequence length="570" mass="63647">MEGRNGRQKGSGSKSPAVRMHPYRREPKVPSYSAHDIVEEPQKASWKRQGSPSSDCSDDPLLLDSDGSNCEWLQIIPIRPPKQSASIPSPDAPVTPPAEEFIIPPAEAPASPPSPRPARSIATSPSCSEAGFAAPAPIHASFNEADDVLENLPEDWYGWTPDSEEHINVAAAMVVCRLFFTPREVAKQRLPSTPEDKLLKRRIEQEVVVPWLKKKQAASHLMPPRRRVSEPLTIICNGYSWESDDVVQTRRPERHMRLTAWEIINYGERNKEQGCWYHRYRCALPDQPEVKDNGSEYDYMLLFMKPMTVPEIWELWIRGRHEEQRRRKHPDWFWSGGFKTDKDRRRAWRRWKSGKAAVRPKKAGWAYSSNGTRQAVEVGPAPSRSPSPDPVLFQPRIMFDIILPPECREAAPERVHPPPLRPSNPPRHRLEAPVGPPSPPPSPAPAAEFSDPAPYPPADSARPARSPSLELEYLTPPPEQVPEAAALQKDIPVLSINTDAARRPDASRTPPSPVSPSSPRGYRTPGPWPDADVQEHIIPADVDDVRVGCEGGLRVGEGAVERVVEGSVGE</sequence>
<name>A0A4Z0A0R5_9AGAM</name>
<proteinExistence type="predicted"/>
<comment type="caution">
    <text evidence="2">The sequence shown here is derived from an EMBL/GenBank/DDBJ whole genome shotgun (WGS) entry which is preliminary data.</text>
</comment>
<keyword evidence="3" id="KW-1185">Reference proteome</keyword>
<protein>
    <submittedName>
        <fullName evidence="2">Uncharacterized protein</fullName>
    </submittedName>
</protein>
<dbReference type="Proteomes" id="UP000298061">
    <property type="component" value="Unassembled WGS sequence"/>
</dbReference>
<evidence type="ECO:0000313" key="3">
    <source>
        <dbReference type="Proteomes" id="UP000298061"/>
    </source>
</evidence>
<dbReference type="AlphaFoldDB" id="A0A4Z0A0R5"/>
<feature type="region of interest" description="Disordered" evidence="1">
    <location>
        <begin position="105"/>
        <end position="126"/>
    </location>
</feature>
<feature type="region of interest" description="Disordered" evidence="1">
    <location>
        <begin position="362"/>
        <end position="392"/>
    </location>
</feature>
<dbReference type="EMBL" id="SFCI01000441">
    <property type="protein sequence ID" value="TFY79791.1"/>
    <property type="molecule type" value="Genomic_DNA"/>
</dbReference>
<feature type="compositionally biased region" description="Low complexity" evidence="1">
    <location>
        <begin position="50"/>
        <end position="64"/>
    </location>
</feature>
<feature type="compositionally biased region" description="Pro residues" evidence="1">
    <location>
        <begin position="106"/>
        <end position="116"/>
    </location>
</feature>
<accession>A0A4Z0A0R5</accession>
<evidence type="ECO:0000256" key="1">
    <source>
        <dbReference type="SAM" id="MobiDB-lite"/>
    </source>
</evidence>
<feature type="compositionally biased region" description="Pro residues" evidence="1">
    <location>
        <begin position="434"/>
        <end position="444"/>
    </location>
</feature>
<feature type="compositionally biased region" description="Low complexity" evidence="1">
    <location>
        <begin position="445"/>
        <end position="468"/>
    </location>
</feature>
<reference evidence="2 3" key="1">
    <citation type="submission" date="2019-02" db="EMBL/GenBank/DDBJ databases">
        <title>Genome sequencing of the rare red list fungi Hericium alpestre (H. flagellum).</title>
        <authorList>
            <person name="Buettner E."/>
            <person name="Kellner H."/>
        </authorList>
    </citation>
    <scope>NUCLEOTIDE SEQUENCE [LARGE SCALE GENOMIC DNA]</scope>
    <source>
        <strain evidence="2 3">DSM 108284</strain>
    </source>
</reference>
<gene>
    <name evidence="2" type="ORF">EWM64_g4220</name>
</gene>
<organism evidence="2 3">
    <name type="scientific">Hericium alpestre</name>
    <dbReference type="NCBI Taxonomy" id="135208"/>
    <lineage>
        <taxon>Eukaryota</taxon>
        <taxon>Fungi</taxon>
        <taxon>Dikarya</taxon>
        <taxon>Basidiomycota</taxon>
        <taxon>Agaricomycotina</taxon>
        <taxon>Agaricomycetes</taxon>
        <taxon>Russulales</taxon>
        <taxon>Hericiaceae</taxon>
        <taxon>Hericium</taxon>
    </lineage>
</organism>
<feature type="region of interest" description="Disordered" evidence="1">
    <location>
        <begin position="1"/>
        <end position="64"/>
    </location>
</feature>
<feature type="compositionally biased region" description="Low complexity" evidence="1">
    <location>
        <begin position="117"/>
        <end position="126"/>
    </location>
</feature>